<dbReference type="Proteomes" id="UP001589747">
    <property type="component" value="Unassembled WGS sequence"/>
</dbReference>
<dbReference type="Pfam" id="PF20310">
    <property type="entry name" value="HTH_Tnp_2"/>
    <property type="match status" value="1"/>
</dbReference>
<keyword evidence="3" id="KW-1185">Reference proteome</keyword>
<reference evidence="2 3" key="1">
    <citation type="submission" date="2024-09" db="EMBL/GenBank/DDBJ databases">
        <authorList>
            <person name="Sun Q."/>
            <person name="Mori K."/>
        </authorList>
    </citation>
    <scope>NUCLEOTIDE SEQUENCE [LARGE SCALE GENOMIC DNA]</scope>
    <source>
        <strain evidence="2 3">TISTR 2452</strain>
    </source>
</reference>
<feature type="non-terminal residue" evidence="2">
    <location>
        <position position="126"/>
    </location>
</feature>
<organism evidence="2 3">
    <name type="scientific">Paenibacillus aurantiacus</name>
    <dbReference type="NCBI Taxonomy" id="1936118"/>
    <lineage>
        <taxon>Bacteria</taxon>
        <taxon>Bacillati</taxon>
        <taxon>Bacillota</taxon>
        <taxon>Bacilli</taxon>
        <taxon>Bacillales</taxon>
        <taxon>Paenibacillaceae</taxon>
        <taxon>Paenibacillus</taxon>
    </lineage>
</organism>
<proteinExistence type="predicted"/>
<protein>
    <submittedName>
        <fullName evidence="2">HTH domain-containing protein</fullName>
    </submittedName>
</protein>
<dbReference type="InterPro" id="IPR046929">
    <property type="entry name" value="HTH_Tnp"/>
</dbReference>
<evidence type="ECO:0000313" key="2">
    <source>
        <dbReference type="EMBL" id="MFB9326578.1"/>
    </source>
</evidence>
<name>A0ABV5KQD4_9BACL</name>
<dbReference type="RefSeq" id="WP_377493838.1">
    <property type="nucleotide sequence ID" value="NZ_JBHMDO010000020.1"/>
</dbReference>
<evidence type="ECO:0000313" key="3">
    <source>
        <dbReference type="Proteomes" id="UP001589747"/>
    </source>
</evidence>
<evidence type="ECO:0000313" key="1">
    <source>
        <dbReference type="EMBL" id="MFB9326484.1"/>
    </source>
</evidence>
<comment type="caution">
    <text evidence="2">The sequence shown here is derived from an EMBL/GenBank/DDBJ whole genome shotgun (WGS) entry which is preliminary data.</text>
</comment>
<dbReference type="EMBL" id="JBHMDO010000021">
    <property type="protein sequence ID" value="MFB9326578.1"/>
    <property type="molecule type" value="Genomic_DNA"/>
</dbReference>
<sequence>MSKKHFNQMERERLALNPNVLRVSEKSITYADEFKRLFIDQYMLGRTPREIFEASGFDVEMLGMKRVEQCADRWKKAYEKDGIVGLADSRKEAVLRPSKRVLSQEEIIARQEAKIILLEAQLAYVK</sequence>
<gene>
    <name evidence="1" type="ORF">ACFFSY_11220</name>
    <name evidence="2" type="ORF">ACFFSY_11695</name>
</gene>
<dbReference type="EMBL" id="JBHMDO010000020">
    <property type="protein sequence ID" value="MFB9326484.1"/>
    <property type="molecule type" value="Genomic_DNA"/>
</dbReference>
<accession>A0ABV5KQD4</accession>